<sequence length="88" mass="9357">MQFSHINILTLLILGTSALPNDLDTRSIIEARADCKKINPACFGGNVVGKTDCRCKGQNGPCDLWKCPGDGANSVMVCGQSNTGCVWI</sequence>
<dbReference type="Proteomes" id="UP000696280">
    <property type="component" value="Unassembled WGS sequence"/>
</dbReference>
<protein>
    <recommendedName>
        <fullName evidence="4">Signal peptide-containing protein</fullName>
    </recommendedName>
</protein>
<name>A0A9N9KMT8_9HELO</name>
<organism evidence="2 3">
    <name type="scientific">Hymenoscyphus fraxineus</name>
    <dbReference type="NCBI Taxonomy" id="746836"/>
    <lineage>
        <taxon>Eukaryota</taxon>
        <taxon>Fungi</taxon>
        <taxon>Dikarya</taxon>
        <taxon>Ascomycota</taxon>
        <taxon>Pezizomycotina</taxon>
        <taxon>Leotiomycetes</taxon>
        <taxon>Helotiales</taxon>
        <taxon>Helotiaceae</taxon>
        <taxon>Hymenoscyphus</taxon>
    </lineage>
</organism>
<keyword evidence="3" id="KW-1185">Reference proteome</keyword>
<feature type="signal peptide" evidence="1">
    <location>
        <begin position="1"/>
        <end position="18"/>
    </location>
</feature>
<dbReference type="EMBL" id="CAJVRL010000001">
    <property type="protein sequence ID" value="CAG8948855.1"/>
    <property type="molecule type" value="Genomic_DNA"/>
</dbReference>
<comment type="caution">
    <text evidence="2">The sequence shown here is derived from an EMBL/GenBank/DDBJ whole genome shotgun (WGS) entry which is preliminary data.</text>
</comment>
<evidence type="ECO:0000313" key="2">
    <source>
        <dbReference type="EMBL" id="CAG8948855.1"/>
    </source>
</evidence>
<evidence type="ECO:0000256" key="1">
    <source>
        <dbReference type="SAM" id="SignalP"/>
    </source>
</evidence>
<proteinExistence type="predicted"/>
<evidence type="ECO:0000313" key="3">
    <source>
        <dbReference type="Proteomes" id="UP000696280"/>
    </source>
</evidence>
<reference evidence="2" key="1">
    <citation type="submission" date="2021-07" db="EMBL/GenBank/DDBJ databases">
        <authorList>
            <person name="Durling M."/>
        </authorList>
    </citation>
    <scope>NUCLEOTIDE SEQUENCE</scope>
</reference>
<accession>A0A9N9KMT8</accession>
<dbReference type="OrthoDB" id="5198893at2759"/>
<gene>
    <name evidence="2" type="ORF">HYFRA_00001978</name>
</gene>
<keyword evidence="1" id="KW-0732">Signal</keyword>
<feature type="chain" id="PRO_5040205953" description="Signal peptide-containing protein" evidence="1">
    <location>
        <begin position="19"/>
        <end position="88"/>
    </location>
</feature>
<dbReference type="AlphaFoldDB" id="A0A9N9KMT8"/>
<evidence type="ECO:0008006" key="4">
    <source>
        <dbReference type="Google" id="ProtNLM"/>
    </source>
</evidence>